<proteinExistence type="predicted"/>
<comment type="caution">
    <text evidence="1">The sequence shown here is derived from an EMBL/GenBank/DDBJ whole genome shotgun (WGS) entry which is preliminary data.</text>
</comment>
<keyword evidence="2" id="KW-1185">Reference proteome</keyword>
<dbReference type="AlphaFoldDB" id="A0A0M0I515"/>
<name>A0A0M0I515_9VIBR</name>
<dbReference type="EMBL" id="LHPI01000001">
    <property type="protein sequence ID" value="KOO08993.1"/>
    <property type="molecule type" value="Genomic_DNA"/>
</dbReference>
<dbReference type="RefSeq" id="WP_053407245.1">
    <property type="nucleotide sequence ID" value="NZ_DAIPHI010000127.1"/>
</dbReference>
<dbReference type="STRING" id="171383.AKJ31_01100"/>
<organism evidence="1 2">
    <name type="scientific">Vibrio hepatarius</name>
    <dbReference type="NCBI Taxonomy" id="171383"/>
    <lineage>
        <taxon>Bacteria</taxon>
        <taxon>Pseudomonadati</taxon>
        <taxon>Pseudomonadota</taxon>
        <taxon>Gammaproteobacteria</taxon>
        <taxon>Vibrionales</taxon>
        <taxon>Vibrionaceae</taxon>
        <taxon>Vibrio</taxon>
        <taxon>Vibrio oreintalis group</taxon>
    </lineage>
</organism>
<gene>
    <name evidence="1" type="ORF">AKJ31_01100</name>
</gene>
<evidence type="ECO:0000313" key="1">
    <source>
        <dbReference type="EMBL" id="KOO08993.1"/>
    </source>
</evidence>
<accession>A0A0M0I515</accession>
<protein>
    <submittedName>
        <fullName evidence="1">Uncharacterized protein</fullName>
    </submittedName>
</protein>
<sequence>MSGTTYQDVSKEERQELEYERLELLNDFKEQLAVFCDYLKVDLDQQATLKSLDTATALTLSSPRYIPARKGILKISAQGYLSSKLVEKVKSTATDIVKALANKIADSSQKLPCNDIALKGSADSITSKLTQRYLFGHRGFCDIEPIPEVPTLRNKDLSALCERHLLDRVKEHYTSQYHRYRLWDGRAIALFSSYLFDVKSEEHYFFDSKNLIHLLDNDPEPITKEWFKDECIECWEALYADGPRYAYTELAYPDDSGVIFEEYVPLDMVSEDVWDSLYERYKNKLKEHVEFAR</sequence>
<reference evidence="2" key="1">
    <citation type="submission" date="2015-08" db="EMBL/GenBank/DDBJ databases">
        <title>Vibrio galatheae sp. nov., a novel member of the Vibrionaceae family isolated from the Solomon Islands.</title>
        <authorList>
            <person name="Giubergia S."/>
            <person name="Machado H."/>
            <person name="Mateiu R.V."/>
            <person name="Gram L."/>
        </authorList>
    </citation>
    <scope>NUCLEOTIDE SEQUENCE [LARGE SCALE GENOMIC DNA]</scope>
    <source>
        <strain evidence="2">DSM 19134</strain>
    </source>
</reference>
<dbReference type="Proteomes" id="UP000037530">
    <property type="component" value="Unassembled WGS sequence"/>
</dbReference>
<dbReference type="OrthoDB" id="5900028at2"/>
<dbReference type="PATRIC" id="fig|171383.3.peg.224"/>
<evidence type="ECO:0000313" key="2">
    <source>
        <dbReference type="Proteomes" id="UP000037530"/>
    </source>
</evidence>